<dbReference type="EMBL" id="ML119750">
    <property type="protein sequence ID" value="RPA76152.1"/>
    <property type="molecule type" value="Genomic_DNA"/>
</dbReference>
<protein>
    <submittedName>
        <fullName evidence="2">Uncharacterized protein</fullName>
    </submittedName>
</protein>
<dbReference type="AlphaFoldDB" id="A0A3N4HQQ0"/>
<feature type="region of interest" description="Disordered" evidence="1">
    <location>
        <begin position="1"/>
        <end position="124"/>
    </location>
</feature>
<accession>A0A3N4HQQ0</accession>
<reference evidence="2 3" key="1">
    <citation type="journal article" date="2018" name="Nat. Ecol. Evol.">
        <title>Pezizomycetes genomes reveal the molecular basis of ectomycorrhizal truffle lifestyle.</title>
        <authorList>
            <person name="Murat C."/>
            <person name="Payen T."/>
            <person name="Noel B."/>
            <person name="Kuo A."/>
            <person name="Morin E."/>
            <person name="Chen J."/>
            <person name="Kohler A."/>
            <person name="Krizsan K."/>
            <person name="Balestrini R."/>
            <person name="Da Silva C."/>
            <person name="Montanini B."/>
            <person name="Hainaut M."/>
            <person name="Levati E."/>
            <person name="Barry K.W."/>
            <person name="Belfiori B."/>
            <person name="Cichocki N."/>
            <person name="Clum A."/>
            <person name="Dockter R.B."/>
            <person name="Fauchery L."/>
            <person name="Guy J."/>
            <person name="Iotti M."/>
            <person name="Le Tacon F."/>
            <person name="Lindquist E.A."/>
            <person name="Lipzen A."/>
            <person name="Malagnac F."/>
            <person name="Mello A."/>
            <person name="Molinier V."/>
            <person name="Miyauchi S."/>
            <person name="Poulain J."/>
            <person name="Riccioni C."/>
            <person name="Rubini A."/>
            <person name="Sitrit Y."/>
            <person name="Splivallo R."/>
            <person name="Traeger S."/>
            <person name="Wang M."/>
            <person name="Zifcakova L."/>
            <person name="Wipf D."/>
            <person name="Zambonelli A."/>
            <person name="Paolocci F."/>
            <person name="Nowrousian M."/>
            <person name="Ottonello S."/>
            <person name="Baldrian P."/>
            <person name="Spatafora J.W."/>
            <person name="Henrissat B."/>
            <person name="Nagy L.G."/>
            <person name="Aury J.M."/>
            <person name="Wincker P."/>
            <person name="Grigoriev I.V."/>
            <person name="Bonfante P."/>
            <person name="Martin F.M."/>
        </authorList>
    </citation>
    <scope>NUCLEOTIDE SEQUENCE [LARGE SCALE GENOMIC DNA]</scope>
    <source>
        <strain evidence="2 3">RN42</strain>
    </source>
</reference>
<gene>
    <name evidence="2" type="ORF">BJ508DRAFT_311370</name>
</gene>
<dbReference type="Proteomes" id="UP000275078">
    <property type="component" value="Unassembled WGS sequence"/>
</dbReference>
<evidence type="ECO:0000313" key="2">
    <source>
        <dbReference type="EMBL" id="RPA76152.1"/>
    </source>
</evidence>
<organism evidence="2 3">
    <name type="scientific">Ascobolus immersus RN42</name>
    <dbReference type="NCBI Taxonomy" id="1160509"/>
    <lineage>
        <taxon>Eukaryota</taxon>
        <taxon>Fungi</taxon>
        <taxon>Dikarya</taxon>
        <taxon>Ascomycota</taxon>
        <taxon>Pezizomycotina</taxon>
        <taxon>Pezizomycetes</taxon>
        <taxon>Pezizales</taxon>
        <taxon>Ascobolaceae</taxon>
        <taxon>Ascobolus</taxon>
    </lineage>
</organism>
<keyword evidence="3" id="KW-1185">Reference proteome</keyword>
<name>A0A3N4HQQ0_ASCIM</name>
<evidence type="ECO:0000256" key="1">
    <source>
        <dbReference type="SAM" id="MobiDB-lite"/>
    </source>
</evidence>
<proteinExistence type="predicted"/>
<evidence type="ECO:0000313" key="3">
    <source>
        <dbReference type="Proteomes" id="UP000275078"/>
    </source>
</evidence>
<sequence length="259" mass="28410">MGAQQSAARDGNAFLSSEGAPIRTNKTQASDPDTEPKTGPTAFGTSAGVAPALPALRKRNNQEERHNNKPHSRFGAPTSIPKETQKVEAKDVPPQGLFSPSAGRPFRFRTPCPPSTNPTPIVITAPRQSTDTKPIIVTAPVGTKPQAEMTQPVDPDFGIPTFMPDFLEIQSSALKHFPTLAMAFKSLDHHTKVARNCVEKKDDDGEVYNLLACSRAIAVIMKETEMNRTPIPKGTIFDRWEAHWKLKYEDCEKLLKARA</sequence>